<evidence type="ECO:0000256" key="5">
    <source>
        <dbReference type="SAM" id="MobiDB-lite"/>
    </source>
</evidence>
<evidence type="ECO:0000256" key="2">
    <source>
        <dbReference type="ARBA" id="ARBA00022692"/>
    </source>
</evidence>
<feature type="transmembrane region" description="Helical" evidence="6">
    <location>
        <begin position="191"/>
        <end position="215"/>
    </location>
</feature>
<dbReference type="GO" id="GO:0016020">
    <property type="term" value="C:membrane"/>
    <property type="evidence" value="ECO:0007669"/>
    <property type="project" value="UniProtKB-SubCell"/>
</dbReference>
<feature type="region of interest" description="Disordered" evidence="5">
    <location>
        <begin position="1"/>
        <end position="81"/>
    </location>
</feature>
<keyword evidence="8" id="KW-1185">Reference proteome</keyword>
<name>A0A9P6MU54_9FUNG</name>
<keyword evidence="3 6" id="KW-1133">Transmembrane helix</keyword>
<dbReference type="OrthoDB" id="8048523at2759"/>
<dbReference type="InterPro" id="IPR051415">
    <property type="entry name" value="LAAT-1"/>
</dbReference>
<evidence type="ECO:0000256" key="3">
    <source>
        <dbReference type="ARBA" id="ARBA00022989"/>
    </source>
</evidence>
<feature type="compositionally biased region" description="Polar residues" evidence="5">
    <location>
        <begin position="37"/>
        <end position="62"/>
    </location>
</feature>
<feature type="transmembrane region" description="Helical" evidence="6">
    <location>
        <begin position="124"/>
        <end position="141"/>
    </location>
</feature>
<feature type="transmembrane region" description="Helical" evidence="6">
    <location>
        <begin position="161"/>
        <end position="179"/>
    </location>
</feature>
<dbReference type="Pfam" id="PF04193">
    <property type="entry name" value="PQ-loop"/>
    <property type="match status" value="1"/>
</dbReference>
<evidence type="ECO:0000256" key="4">
    <source>
        <dbReference type="ARBA" id="ARBA00023136"/>
    </source>
</evidence>
<reference evidence="7" key="1">
    <citation type="journal article" date="2020" name="Fungal Divers.">
        <title>Resolving the Mortierellaceae phylogeny through synthesis of multi-gene phylogenetics and phylogenomics.</title>
        <authorList>
            <person name="Vandepol N."/>
            <person name="Liber J."/>
            <person name="Desiro A."/>
            <person name="Na H."/>
            <person name="Kennedy M."/>
            <person name="Barry K."/>
            <person name="Grigoriev I.V."/>
            <person name="Miller A.N."/>
            <person name="O'Donnell K."/>
            <person name="Stajich J.E."/>
            <person name="Bonito G."/>
        </authorList>
    </citation>
    <scope>NUCLEOTIDE SEQUENCE</scope>
    <source>
        <strain evidence="7">NRRL 2769</strain>
    </source>
</reference>
<evidence type="ECO:0000256" key="6">
    <source>
        <dbReference type="SAM" id="Phobius"/>
    </source>
</evidence>
<gene>
    <name evidence="7" type="ORF">BGZ80_011474</name>
</gene>
<evidence type="ECO:0000256" key="1">
    <source>
        <dbReference type="ARBA" id="ARBA00004141"/>
    </source>
</evidence>
<comment type="subcellular location">
    <subcellularLocation>
        <location evidence="1">Membrane</location>
        <topology evidence="1">Multi-pass membrane protein</topology>
    </subcellularLocation>
</comment>
<dbReference type="SMART" id="SM00679">
    <property type="entry name" value="CTNS"/>
    <property type="match status" value="1"/>
</dbReference>
<dbReference type="FunFam" id="1.20.1280.290:FF:000012">
    <property type="entry name" value="Vacuolar membrane PQ loop repeat protein"/>
    <property type="match status" value="1"/>
</dbReference>
<sequence>MGKASSNSDKNSHDGVESSTSDNVRVPNDEERALLSHNDTQKNNNYYSSATTSALQDQTQGGSSSSRSNRHHTSTASEQERELLKRRRIRNALMIILPVLSTIFLLWTLSGQSNPGPTDSDGKYEWLGSALGWCSAMLYLGSRIPQIYKNWRLQSCEGLSIFMFVFSVLGNVTYVASILLNSMDHDYLIKNMPWCLGSGGTLIFDFMIFGQFYLYRHNMPTASTE</sequence>
<keyword evidence="4 6" id="KW-0472">Membrane</keyword>
<dbReference type="AlphaFoldDB" id="A0A9P6MU54"/>
<dbReference type="Gene3D" id="1.20.1280.290">
    <property type="match status" value="1"/>
</dbReference>
<evidence type="ECO:0000313" key="7">
    <source>
        <dbReference type="EMBL" id="KAG0012843.1"/>
    </source>
</evidence>
<keyword evidence="2 6" id="KW-0812">Transmembrane</keyword>
<accession>A0A9P6MU54</accession>
<proteinExistence type="predicted"/>
<feature type="transmembrane region" description="Helical" evidence="6">
    <location>
        <begin position="91"/>
        <end position="109"/>
    </location>
</feature>
<dbReference type="EMBL" id="JAAAID010000926">
    <property type="protein sequence ID" value="KAG0012843.1"/>
    <property type="molecule type" value="Genomic_DNA"/>
</dbReference>
<comment type="caution">
    <text evidence="7">The sequence shown here is derived from an EMBL/GenBank/DDBJ whole genome shotgun (WGS) entry which is preliminary data.</text>
</comment>
<evidence type="ECO:0000313" key="8">
    <source>
        <dbReference type="Proteomes" id="UP000703661"/>
    </source>
</evidence>
<dbReference type="PANTHER" id="PTHR16201">
    <property type="entry name" value="SEVEN TRANSMEMBRANE PROTEIN 1-RELATED"/>
    <property type="match status" value="1"/>
</dbReference>
<organism evidence="7 8">
    <name type="scientific">Entomortierella chlamydospora</name>
    <dbReference type="NCBI Taxonomy" id="101097"/>
    <lineage>
        <taxon>Eukaryota</taxon>
        <taxon>Fungi</taxon>
        <taxon>Fungi incertae sedis</taxon>
        <taxon>Mucoromycota</taxon>
        <taxon>Mortierellomycotina</taxon>
        <taxon>Mortierellomycetes</taxon>
        <taxon>Mortierellales</taxon>
        <taxon>Mortierellaceae</taxon>
        <taxon>Entomortierella</taxon>
    </lineage>
</organism>
<dbReference type="Proteomes" id="UP000703661">
    <property type="component" value="Unassembled WGS sequence"/>
</dbReference>
<dbReference type="InterPro" id="IPR006603">
    <property type="entry name" value="PQ-loop_rpt"/>
</dbReference>
<protein>
    <submittedName>
        <fullName evidence="7">Uncharacterized protein</fullName>
    </submittedName>
</protein>